<reference evidence="1" key="2">
    <citation type="submission" date="2015-06" db="UniProtKB">
        <authorList>
            <consortium name="EnsemblPlants"/>
        </authorList>
    </citation>
    <scope>IDENTIFICATION</scope>
</reference>
<dbReference type="EnsemblPlants" id="ORUFI06G10850.1">
    <property type="protein sequence ID" value="ORUFI06G10850.1"/>
    <property type="gene ID" value="ORUFI06G10850"/>
</dbReference>
<proteinExistence type="predicted"/>
<protein>
    <submittedName>
        <fullName evidence="1">Uncharacterized protein</fullName>
    </submittedName>
</protein>
<dbReference type="HOGENOM" id="CLU_2254592_0_0_1"/>
<dbReference type="Gramene" id="ORUFI06G10850.1">
    <property type="protein sequence ID" value="ORUFI06G10850.1"/>
    <property type="gene ID" value="ORUFI06G10850"/>
</dbReference>
<keyword evidence="2" id="KW-1185">Reference proteome</keyword>
<evidence type="ECO:0000313" key="1">
    <source>
        <dbReference type="EnsemblPlants" id="ORUFI06G10850.1"/>
    </source>
</evidence>
<dbReference type="Proteomes" id="UP000008022">
    <property type="component" value="Unassembled WGS sequence"/>
</dbReference>
<organism evidence="1 2">
    <name type="scientific">Oryza rufipogon</name>
    <name type="common">Brownbeard rice</name>
    <name type="synonym">Asian wild rice</name>
    <dbReference type="NCBI Taxonomy" id="4529"/>
    <lineage>
        <taxon>Eukaryota</taxon>
        <taxon>Viridiplantae</taxon>
        <taxon>Streptophyta</taxon>
        <taxon>Embryophyta</taxon>
        <taxon>Tracheophyta</taxon>
        <taxon>Spermatophyta</taxon>
        <taxon>Magnoliopsida</taxon>
        <taxon>Liliopsida</taxon>
        <taxon>Poales</taxon>
        <taxon>Poaceae</taxon>
        <taxon>BOP clade</taxon>
        <taxon>Oryzoideae</taxon>
        <taxon>Oryzeae</taxon>
        <taxon>Oryzinae</taxon>
        <taxon>Oryza</taxon>
    </lineage>
</organism>
<reference evidence="2" key="1">
    <citation type="submission" date="2013-06" db="EMBL/GenBank/DDBJ databases">
        <authorList>
            <person name="Zhao Q."/>
        </authorList>
    </citation>
    <scope>NUCLEOTIDE SEQUENCE</scope>
    <source>
        <strain evidence="2">cv. W1943</strain>
    </source>
</reference>
<accession>A0A0E0PW77</accession>
<dbReference type="AlphaFoldDB" id="A0A0E0PW77"/>
<sequence>MASHLRRQLGRWRGGAGEVALKMRGRRRIQKRRRVPLEGSRSLETAQYNTRANRKVGEARRGEWNWNFDERERERLGELVAVKVATSPCGVGGFYRKSITEEVH</sequence>
<name>A0A0E0PW77_ORYRU</name>
<evidence type="ECO:0000313" key="2">
    <source>
        <dbReference type="Proteomes" id="UP000008022"/>
    </source>
</evidence>